<dbReference type="EMBL" id="FNSO01000003">
    <property type="protein sequence ID" value="SEB46732.1"/>
    <property type="molecule type" value="Genomic_DNA"/>
</dbReference>
<organism evidence="1 2">
    <name type="scientific">Amycolatopsis tolypomycina</name>
    <dbReference type="NCBI Taxonomy" id="208445"/>
    <lineage>
        <taxon>Bacteria</taxon>
        <taxon>Bacillati</taxon>
        <taxon>Actinomycetota</taxon>
        <taxon>Actinomycetes</taxon>
        <taxon>Pseudonocardiales</taxon>
        <taxon>Pseudonocardiaceae</taxon>
        <taxon>Amycolatopsis</taxon>
    </lineage>
</organism>
<name>A0A1H4JM71_9PSEU</name>
<accession>A0A1H4JM71</accession>
<gene>
    <name evidence="1" type="ORF">SAMN04489727_1983</name>
</gene>
<evidence type="ECO:0000313" key="1">
    <source>
        <dbReference type="EMBL" id="SEB46732.1"/>
    </source>
</evidence>
<dbReference type="STRING" id="208445.SAMN04489727_1983"/>
<evidence type="ECO:0008006" key="3">
    <source>
        <dbReference type="Google" id="ProtNLM"/>
    </source>
</evidence>
<dbReference type="RefSeq" id="WP_091305567.1">
    <property type="nucleotide sequence ID" value="NZ_FNSO01000003.1"/>
</dbReference>
<dbReference type="OrthoDB" id="3541350at2"/>
<dbReference type="AlphaFoldDB" id="A0A1H4JM71"/>
<proteinExistence type="predicted"/>
<reference evidence="2" key="1">
    <citation type="submission" date="2016-10" db="EMBL/GenBank/DDBJ databases">
        <authorList>
            <person name="Varghese N."/>
            <person name="Submissions S."/>
        </authorList>
    </citation>
    <scope>NUCLEOTIDE SEQUENCE [LARGE SCALE GENOMIC DNA]</scope>
    <source>
        <strain evidence="2">DSM 44544</strain>
    </source>
</reference>
<evidence type="ECO:0000313" key="2">
    <source>
        <dbReference type="Proteomes" id="UP000199622"/>
    </source>
</evidence>
<keyword evidence="2" id="KW-1185">Reference proteome</keyword>
<sequence>MHDPDRPTPATPDAAPSDTALPVAARARTAEQLRALGVTTDLMTAAKVLRVARTAAYTGARNGTFPVPVVRTGRRYRVVVARLIEFLGLDEEPRS</sequence>
<protein>
    <recommendedName>
        <fullName evidence="3">Helix-turn-helix domain-containing protein</fullName>
    </recommendedName>
</protein>
<dbReference type="Proteomes" id="UP000199622">
    <property type="component" value="Unassembled WGS sequence"/>
</dbReference>